<name>A0A1H4LS23_9NOCA</name>
<reference evidence="2" key="1">
    <citation type="submission" date="2016-10" db="EMBL/GenBank/DDBJ databases">
        <authorList>
            <person name="Varghese N."/>
            <person name="Submissions S."/>
        </authorList>
    </citation>
    <scope>NUCLEOTIDE SEQUENCE [LARGE SCALE GENOMIC DNA]</scope>
    <source>
        <strain evidence="2">DSM 44498</strain>
    </source>
</reference>
<organism evidence="1 2">
    <name type="scientific">Rhodococcus koreensis</name>
    <dbReference type="NCBI Taxonomy" id="99653"/>
    <lineage>
        <taxon>Bacteria</taxon>
        <taxon>Bacillati</taxon>
        <taxon>Actinomycetota</taxon>
        <taxon>Actinomycetes</taxon>
        <taxon>Mycobacteriales</taxon>
        <taxon>Nocardiaceae</taxon>
        <taxon>Rhodococcus</taxon>
    </lineage>
</organism>
<keyword evidence="2" id="KW-1185">Reference proteome</keyword>
<protein>
    <submittedName>
        <fullName evidence="1">Uncharacterized protein</fullName>
    </submittedName>
</protein>
<dbReference type="Proteomes" id="UP000183561">
    <property type="component" value="Unassembled WGS sequence"/>
</dbReference>
<dbReference type="AlphaFoldDB" id="A0A1H4LS23"/>
<gene>
    <name evidence="1" type="ORF">SAMN04490239_1438</name>
</gene>
<evidence type="ECO:0000313" key="2">
    <source>
        <dbReference type="Proteomes" id="UP000183561"/>
    </source>
</evidence>
<dbReference type="EMBL" id="FNSV01000005">
    <property type="protein sequence ID" value="SEB73417.1"/>
    <property type="molecule type" value="Genomic_DNA"/>
</dbReference>
<proteinExistence type="predicted"/>
<evidence type="ECO:0000313" key="1">
    <source>
        <dbReference type="EMBL" id="SEB73417.1"/>
    </source>
</evidence>
<sequence>MYTNVALLLGLLAGGIGGTVAVQALLRRPGRPGHRASSVIHLGHVS</sequence>
<accession>A0A1H4LS23</accession>